<gene>
    <name evidence="2" type="primary">Dvir\GJ11931</name>
    <name evidence="2" type="ORF">Dvir_GJ11931</name>
</gene>
<keyword evidence="1" id="KW-0812">Transmembrane</keyword>
<dbReference type="AlphaFoldDB" id="B4LBY5"/>
<accession>B4LBY5</accession>
<evidence type="ECO:0000256" key="1">
    <source>
        <dbReference type="SAM" id="Phobius"/>
    </source>
</evidence>
<proteinExistence type="predicted"/>
<dbReference type="HOGENOM" id="CLU_054637_0_0_1"/>
<organism evidence="2 3">
    <name type="scientific">Drosophila virilis</name>
    <name type="common">Fruit fly</name>
    <dbReference type="NCBI Taxonomy" id="7244"/>
    <lineage>
        <taxon>Eukaryota</taxon>
        <taxon>Metazoa</taxon>
        <taxon>Ecdysozoa</taxon>
        <taxon>Arthropoda</taxon>
        <taxon>Hexapoda</taxon>
        <taxon>Insecta</taxon>
        <taxon>Pterygota</taxon>
        <taxon>Neoptera</taxon>
        <taxon>Endopterygota</taxon>
        <taxon>Diptera</taxon>
        <taxon>Brachycera</taxon>
        <taxon>Muscomorpha</taxon>
        <taxon>Ephydroidea</taxon>
        <taxon>Drosophilidae</taxon>
        <taxon>Drosophila</taxon>
    </lineage>
</organism>
<dbReference type="OrthoDB" id="7866785at2759"/>
<feature type="transmembrane region" description="Helical" evidence="1">
    <location>
        <begin position="114"/>
        <end position="136"/>
    </location>
</feature>
<evidence type="ECO:0000313" key="3">
    <source>
        <dbReference type="Proteomes" id="UP000008792"/>
    </source>
</evidence>
<dbReference type="InParanoid" id="B4LBY5"/>
<keyword evidence="1" id="KW-1133">Transmembrane helix</keyword>
<feature type="transmembrane region" description="Helical" evidence="1">
    <location>
        <begin position="344"/>
        <end position="367"/>
    </location>
</feature>
<reference evidence="2 3" key="1">
    <citation type="journal article" date="2007" name="Nature">
        <title>Evolution of genes and genomes on the Drosophila phylogeny.</title>
        <authorList>
            <consortium name="Drosophila 12 Genomes Consortium"/>
            <person name="Clark A.G."/>
            <person name="Eisen M.B."/>
            <person name="Smith D.R."/>
            <person name="Bergman C.M."/>
            <person name="Oliver B."/>
            <person name="Markow T.A."/>
            <person name="Kaufman T.C."/>
            <person name="Kellis M."/>
            <person name="Gelbart W."/>
            <person name="Iyer V.N."/>
            <person name="Pollard D.A."/>
            <person name="Sackton T.B."/>
            <person name="Larracuente A.M."/>
            <person name="Singh N.D."/>
            <person name="Abad J.P."/>
            <person name="Abt D.N."/>
            <person name="Adryan B."/>
            <person name="Aguade M."/>
            <person name="Akashi H."/>
            <person name="Anderson W.W."/>
            <person name="Aquadro C.F."/>
            <person name="Ardell D.H."/>
            <person name="Arguello R."/>
            <person name="Artieri C.G."/>
            <person name="Barbash D.A."/>
            <person name="Barker D."/>
            <person name="Barsanti P."/>
            <person name="Batterham P."/>
            <person name="Batzoglou S."/>
            <person name="Begun D."/>
            <person name="Bhutkar A."/>
            <person name="Blanco E."/>
            <person name="Bosak S.A."/>
            <person name="Bradley R.K."/>
            <person name="Brand A.D."/>
            <person name="Brent M.R."/>
            <person name="Brooks A.N."/>
            <person name="Brown R.H."/>
            <person name="Butlin R.K."/>
            <person name="Caggese C."/>
            <person name="Calvi B.R."/>
            <person name="Bernardo de Carvalho A."/>
            <person name="Caspi A."/>
            <person name="Castrezana S."/>
            <person name="Celniker S.E."/>
            <person name="Chang J.L."/>
            <person name="Chapple C."/>
            <person name="Chatterji S."/>
            <person name="Chinwalla A."/>
            <person name="Civetta A."/>
            <person name="Clifton S.W."/>
            <person name="Comeron J.M."/>
            <person name="Costello J.C."/>
            <person name="Coyne J.A."/>
            <person name="Daub J."/>
            <person name="David R.G."/>
            <person name="Delcher A.L."/>
            <person name="Delehaunty K."/>
            <person name="Do C.B."/>
            <person name="Ebling H."/>
            <person name="Edwards K."/>
            <person name="Eickbush T."/>
            <person name="Evans J.D."/>
            <person name="Filipski A."/>
            <person name="Findeiss S."/>
            <person name="Freyhult E."/>
            <person name="Fulton L."/>
            <person name="Fulton R."/>
            <person name="Garcia A.C."/>
            <person name="Gardiner A."/>
            <person name="Garfield D.A."/>
            <person name="Garvin B.E."/>
            <person name="Gibson G."/>
            <person name="Gilbert D."/>
            <person name="Gnerre S."/>
            <person name="Godfrey J."/>
            <person name="Good R."/>
            <person name="Gotea V."/>
            <person name="Gravely B."/>
            <person name="Greenberg A.J."/>
            <person name="Griffiths-Jones S."/>
            <person name="Gross S."/>
            <person name="Guigo R."/>
            <person name="Gustafson E.A."/>
            <person name="Haerty W."/>
            <person name="Hahn M.W."/>
            <person name="Halligan D.L."/>
            <person name="Halpern A.L."/>
            <person name="Halter G.M."/>
            <person name="Han M.V."/>
            <person name="Heger A."/>
            <person name="Hillier L."/>
            <person name="Hinrichs A.S."/>
            <person name="Holmes I."/>
            <person name="Hoskins R.A."/>
            <person name="Hubisz M.J."/>
            <person name="Hultmark D."/>
            <person name="Huntley M.A."/>
            <person name="Jaffe D.B."/>
            <person name="Jagadeeshan S."/>
            <person name="Jeck W.R."/>
            <person name="Johnson J."/>
            <person name="Jones C.D."/>
            <person name="Jordan W.C."/>
            <person name="Karpen G.H."/>
            <person name="Kataoka E."/>
            <person name="Keightley P.D."/>
            <person name="Kheradpour P."/>
            <person name="Kirkness E.F."/>
            <person name="Koerich L.B."/>
            <person name="Kristiansen K."/>
            <person name="Kudrna D."/>
            <person name="Kulathinal R.J."/>
            <person name="Kumar S."/>
            <person name="Kwok R."/>
            <person name="Lander E."/>
            <person name="Langley C.H."/>
            <person name="Lapoint R."/>
            <person name="Lazzaro B.P."/>
            <person name="Lee S.J."/>
            <person name="Levesque L."/>
            <person name="Li R."/>
            <person name="Lin C.F."/>
            <person name="Lin M.F."/>
            <person name="Lindblad-Toh K."/>
            <person name="Llopart A."/>
            <person name="Long M."/>
            <person name="Low L."/>
            <person name="Lozovsky E."/>
            <person name="Lu J."/>
            <person name="Luo M."/>
            <person name="Machado C.A."/>
            <person name="Makalowski W."/>
            <person name="Marzo M."/>
            <person name="Matsuda M."/>
            <person name="Matzkin L."/>
            <person name="McAllister B."/>
            <person name="McBride C.S."/>
            <person name="McKernan B."/>
            <person name="McKernan K."/>
            <person name="Mendez-Lago M."/>
            <person name="Minx P."/>
            <person name="Mollenhauer M.U."/>
            <person name="Montooth K."/>
            <person name="Mount S.M."/>
            <person name="Mu X."/>
            <person name="Myers E."/>
            <person name="Negre B."/>
            <person name="Newfeld S."/>
            <person name="Nielsen R."/>
            <person name="Noor M.A."/>
            <person name="O'Grady P."/>
            <person name="Pachter L."/>
            <person name="Papaceit M."/>
            <person name="Parisi M.J."/>
            <person name="Parisi M."/>
            <person name="Parts L."/>
            <person name="Pedersen J.S."/>
            <person name="Pesole G."/>
            <person name="Phillippy A.M."/>
            <person name="Ponting C.P."/>
            <person name="Pop M."/>
            <person name="Porcelli D."/>
            <person name="Powell J.R."/>
            <person name="Prohaska S."/>
            <person name="Pruitt K."/>
            <person name="Puig M."/>
            <person name="Quesneville H."/>
            <person name="Ram K.R."/>
            <person name="Rand D."/>
            <person name="Rasmussen M.D."/>
            <person name="Reed L.K."/>
            <person name="Reenan R."/>
            <person name="Reily A."/>
            <person name="Remington K.A."/>
            <person name="Rieger T.T."/>
            <person name="Ritchie M.G."/>
            <person name="Robin C."/>
            <person name="Rogers Y.H."/>
            <person name="Rohde C."/>
            <person name="Rozas J."/>
            <person name="Rubenfield M.J."/>
            <person name="Ruiz A."/>
            <person name="Russo S."/>
            <person name="Salzberg S.L."/>
            <person name="Sanchez-Gracia A."/>
            <person name="Saranga D.J."/>
            <person name="Sato H."/>
            <person name="Schaeffer S.W."/>
            <person name="Schatz M.C."/>
            <person name="Schlenke T."/>
            <person name="Schwartz R."/>
            <person name="Segarra C."/>
            <person name="Singh R.S."/>
            <person name="Sirot L."/>
            <person name="Sirota M."/>
            <person name="Sisneros N.B."/>
            <person name="Smith C.D."/>
            <person name="Smith T.F."/>
            <person name="Spieth J."/>
            <person name="Stage D.E."/>
            <person name="Stark A."/>
            <person name="Stephan W."/>
            <person name="Strausberg R.L."/>
            <person name="Strempel S."/>
            <person name="Sturgill D."/>
            <person name="Sutton G."/>
            <person name="Sutton G.G."/>
            <person name="Tao W."/>
            <person name="Teichmann S."/>
            <person name="Tobari Y.N."/>
            <person name="Tomimura Y."/>
            <person name="Tsolas J.M."/>
            <person name="Valente V.L."/>
            <person name="Venter E."/>
            <person name="Venter J.C."/>
            <person name="Vicario S."/>
            <person name="Vieira F.G."/>
            <person name="Vilella A.J."/>
            <person name="Villasante A."/>
            <person name="Walenz B."/>
            <person name="Wang J."/>
            <person name="Wasserman M."/>
            <person name="Watts T."/>
            <person name="Wilson D."/>
            <person name="Wilson R.K."/>
            <person name="Wing R.A."/>
            <person name="Wolfner M.F."/>
            <person name="Wong A."/>
            <person name="Wong G.K."/>
            <person name="Wu C.I."/>
            <person name="Wu G."/>
            <person name="Yamamoto D."/>
            <person name="Yang H.P."/>
            <person name="Yang S.P."/>
            <person name="Yorke J.A."/>
            <person name="Yoshida K."/>
            <person name="Zdobnov E."/>
            <person name="Zhang P."/>
            <person name="Zhang Y."/>
            <person name="Zimin A.V."/>
            <person name="Baldwin J."/>
            <person name="Abdouelleil A."/>
            <person name="Abdulkadir J."/>
            <person name="Abebe A."/>
            <person name="Abera B."/>
            <person name="Abreu J."/>
            <person name="Acer S.C."/>
            <person name="Aftuck L."/>
            <person name="Alexander A."/>
            <person name="An P."/>
            <person name="Anderson E."/>
            <person name="Anderson S."/>
            <person name="Arachi H."/>
            <person name="Azer M."/>
            <person name="Bachantsang P."/>
            <person name="Barry A."/>
            <person name="Bayul T."/>
            <person name="Berlin A."/>
            <person name="Bessette D."/>
            <person name="Bloom T."/>
            <person name="Blye J."/>
            <person name="Boguslavskiy L."/>
            <person name="Bonnet C."/>
            <person name="Boukhgalter B."/>
            <person name="Bourzgui I."/>
            <person name="Brown A."/>
            <person name="Cahill P."/>
            <person name="Channer S."/>
            <person name="Cheshatsang Y."/>
            <person name="Chuda L."/>
            <person name="Citroen M."/>
            <person name="Collymore A."/>
            <person name="Cooke P."/>
            <person name="Costello M."/>
            <person name="D'Aco K."/>
            <person name="Daza R."/>
            <person name="De Haan G."/>
            <person name="DeGray S."/>
            <person name="DeMaso C."/>
            <person name="Dhargay N."/>
            <person name="Dooley K."/>
            <person name="Dooley E."/>
            <person name="Doricent M."/>
            <person name="Dorje P."/>
            <person name="Dorjee K."/>
            <person name="Dupes A."/>
            <person name="Elong R."/>
            <person name="Falk J."/>
            <person name="Farina A."/>
            <person name="Faro S."/>
            <person name="Ferguson D."/>
            <person name="Fisher S."/>
            <person name="Foley C.D."/>
            <person name="Franke A."/>
            <person name="Friedrich D."/>
            <person name="Gadbois L."/>
            <person name="Gearin G."/>
            <person name="Gearin C.R."/>
            <person name="Giannoukos G."/>
            <person name="Goode T."/>
            <person name="Graham J."/>
            <person name="Grandbois E."/>
            <person name="Grewal S."/>
            <person name="Gyaltsen K."/>
            <person name="Hafez N."/>
            <person name="Hagos B."/>
            <person name="Hall J."/>
            <person name="Henson C."/>
            <person name="Hollinger A."/>
            <person name="Honan T."/>
            <person name="Huard M.D."/>
            <person name="Hughes L."/>
            <person name="Hurhula B."/>
            <person name="Husby M.E."/>
            <person name="Kamat A."/>
            <person name="Kanga B."/>
            <person name="Kashin S."/>
            <person name="Khazanovich D."/>
            <person name="Kisner P."/>
            <person name="Lance K."/>
            <person name="Lara M."/>
            <person name="Lee W."/>
            <person name="Lennon N."/>
            <person name="Letendre F."/>
            <person name="LeVine R."/>
            <person name="Lipovsky A."/>
            <person name="Liu X."/>
            <person name="Liu J."/>
            <person name="Liu S."/>
            <person name="Lokyitsang T."/>
            <person name="Lokyitsang Y."/>
            <person name="Lubonja R."/>
            <person name="Lui A."/>
            <person name="MacDonald P."/>
            <person name="Magnisalis V."/>
            <person name="Maru K."/>
            <person name="Matthews C."/>
            <person name="McCusker W."/>
            <person name="McDonough S."/>
            <person name="Mehta T."/>
            <person name="Meldrim J."/>
            <person name="Meneus L."/>
            <person name="Mihai O."/>
            <person name="Mihalev A."/>
            <person name="Mihova T."/>
            <person name="Mittelman R."/>
            <person name="Mlenga V."/>
            <person name="Montmayeur A."/>
            <person name="Mulrain L."/>
            <person name="Navidi A."/>
            <person name="Naylor J."/>
            <person name="Negash T."/>
            <person name="Nguyen T."/>
            <person name="Nguyen N."/>
            <person name="Nicol R."/>
            <person name="Norbu C."/>
            <person name="Norbu N."/>
            <person name="Novod N."/>
            <person name="O'Neill B."/>
            <person name="Osman S."/>
            <person name="Markiewicz E."/>
            <person name="Oyono O.L."/>
            <person name="Patti C."/>
            <person name="Phunkhang P."/>
            <person name="Pierre F."/>
            <person name="Priest M."/>
            <person name="Raghuraman S."/>
            <person name="Rege F."/>
            <person name="Reyes R."/>
            <person name="Rise C."/>
            <person name="Rogov P."/>
            <person name="Ross K."/>
            <person name="Ryan E."/>
            <person name="Settipalli S."/>
            <person name="Shea T."/>
            <person name="Sherpa N."/>
            <person name="Shi L."/>
            <person name="Shih D."/>
            <person name="Sparrow T."/>
            <person name="Spaulding J."/>
            <person name="Stalker J."/>
            <person name="Stange-Thomann N."/>
            <person name="Stavropoulos S."/>
            <person name="Stone C."/>
            <person name="Strader C."/>
            <person name="Tesfaye S."/>
            <person name="Thomson T."/>
            <person name="Thoulutsang Y."/>
            <person name="Thoulutsang D."/>
            <person name="Topham K."/>
            <person name="Topping I."/>
            <person name="Tsamla T."/>
            <person name="Vassiliev H."/>
            <person name="Vo A."/>
            <person name="Wangchuk T."/>
            <person name="Wangdi T."/>
            <person name="Weiand M."/>
            <person name="Wilkinson J."/>
            <person name="Wilson A."/>
            <person name="Yadav S."/>
            <person name="Young G."/>
            <person name="Yu Q."/>
            <person name="Zembek L."/>
            <person name="Zhong D."/>
            <person name="Zimmer A."/>
            <person name="Zwirko Z."/>
            <person name="Jaffe D.B."/>
            <person name="Alvarez P."/>
            <person name="Brockman W."/>
            <person name="Butler J."/>
            <person name="Chin C."/>
            <person name="Gnerre S."/>
            <person name="Grabherr M."/>
            <person name="Kleber M."/>
            <person name="Mauceli E."/>
            <person name="MacCallum I."/>
        </authorList>
    </citation>
    <scope>NUCLEOTIDE SEQUENCE [LARGE SCALE GENOMIC DNA]</scope>
    <source>
        <strain evidence="3">Tucson 15010-1051.87</strain>
    </source>
</reference>
<keyword evidence="1" id="KW-0472">Membrane</keyword>
<evidence type="ECO:0008006" key="4">
    <source>
        <dbReference type="Google" id="ProtNLM"/>
    </source>
</evidence>
<feature type="transmembrane region" description="Helical" evidence="1">
    <location>
        <begin position="251"/>
        <end position="269"/>
    </location>
</feature>
<dbReference type="PhylomeDB" id="B4LBY5"/>
<keyword evidence="3" id="KW-1185">Reference proteome</keyword>
<dbReference type="OMA" id="IYVVMNQ"/>
<name>B4LBY5_DROVI</name>
<dbReference type="eggNOG" id="ENOG502TD6W">
    <property type="taxonomic scope" value="Eukaryota"/>
</dbReference>
<feature type="transmembrane region" description="Helical" evidence="1">
    <location>
        <begin position="214"/>
        <end position="231"/>
    </location>
</feature>
<evidence type="ECO:0000313" key="2">
    <source>
        <dbReference type="EMBL" id="EDW69785.1"/>
    </source>
</evidence>
<dbReference type="EMBL" id="CH940647">
    <property type="protein sequence ID" value="EDW69785.1"/>
    <property type="molecule type" value="Genomic_DNA"/>
</dbReference>
<sequence>MSQHSLLCCCHLLGYFKAQKVVCELFALCNIYYNEATARFALAQQTLIYWMFGLNLVAWILVVCNAGADSRIDVYAHFIYAMPCILYMCTRQWLMVRLNEMVGVQRQLGSWLCVRVVCAYNWSLLVSVQLGWIIYWQLQLYDYLKLLCVAFCVVCCYLQLLLHFNCFIWLHCIYVAINRMLAVPLSCHRRFKLLHRVLQVETTLQKIQRHMTHYFGVYLLSLFALMLHKLHLSFKQEVDLRGRVILRLQLIQLRYGTNLLSLIITLLLARRHFRKQRIKFESRLWQLVQQPQFFLPQLRQCRKRRRRRIHQLLDVVDLMLYTGNRPEQLRHKQTLLCQLPYCQVSATALGQLLGWLLFGLSTMLLLAKERGWTLSWEFDGNIKQMWESSNPSKWWFD</sequence>
<dbReference type="Proteomes" id="UP000008792">
    <property type="component" value="Unassembled WGS sequence"/>
</dbReference>
<protein>
    <recommendedName>
        <fullName evidence="4">Gustatory receptor</fullName>
    </recommendedName>
</protein>
<feature type="transmembrane region" description="Helical" evidence="1">
    <location>
        <begin position="47"/>
        <end position="67"/>
    </location>
</feature>
<feature type="transmembrane region" description="Helical" evidence="1">
    <location>
        <begin position="143"/>
        <end position="162"/>
    </location>
</feature>
<feature type="transmembrane region" description="Helical" evidence="1">
    <location>
        <begin position="74"/>
        <end position="94"/>
    </location>
</feature>
<dbReference type="KEGG" id="dvi:6624269"/>